<name>A0A2N8KJL8_9BURK</name>
<comment type="similarity">
    <text evidence="1">Belongs to the HipA Ser/Thr kinase family.</text>
</comment>
<comment type="caution">
    <text evidence="6">The sequence shown here is derived from an EMBL/GenBank/DDBJ whole genome shotgun (WGS) entry which is preliminary data.</text>
</comment>
<dbReference type="GO" id="GO:0005829">
    <property type="term" value="C:cytosol"/>
    <property type="evidence" value="ECO:0007669"/>
    <property type="project" value="TreeGrafter"/>
</dbReference>
<dbReference type="EMBL" id="POQS01000003">
    <property type="protein sequence ID" value="PND33652.1"/>
    <property type="molecule type" value="Genomic_DNA"/>
</dbReference>
<dbReference type="Pfam" id="PF07804">
    <property type="entry name" value="HipA_C"/>
    <property type="match status" value="1"/>
</dbReference>
<keyword evidence="3" id="KW-0418">Kinase</keyword>
<dbReference type="AlphaFoldDB" id="A0A2N8KJL8"/>
<evidence type="ECO:0000256" key="3">
    <source>
        <dbReference type="ARBA" id="ARBA00022777"/>
    </source>
</evidence>
<dbReference type="GO" id="GO:0004674">
    <property type="term" value="F:protein serine/threonine kinase activity"/>
    <property type="evidence" value="ECO:0007669"/>
    <property type="project" value="TreeGrafter"/>
</dbReference>
<dbReference type="PANTHER" id="PTHR37419">
    <property type="entry name" value="SERINE/THREONINE-PROTEIN KINASE TOXIN HIPA"/>
    <property type="match status" value="1"/>
</dbReference>
<evidence type="ECO:0000259" key="4">
    <source>
        <dbReference type="Pfam" id="PF07804"/>
    </source>
</evidence>
<dbReference type="RefSeq" id="WP_102773422.1">
    <property type="nucleotide sequence ID" value="NZ_POQS01000003.1"/>
</dbReference>
<dbReference type="InterPro" id="IPR052028">
    <property type="entry name" value="HipA_Ser/Thr_kinase"/>
</dbReference>
<keyword evidence="7" id="KW-1185">Reference proteome</keyword>
<dbReference type="Pfam" id="PF13657">
    <property type="entry name" value="Couple_hipA"/>
    <property type="match status" value="1"/>
</dbReference>
<sequence length="423" mass="45639">MNAADALDVYRADQLVGRLFDERPLRFVYDEAWLGRPDACAISPTLPLTAQGQAGEAVHAFFENLLPEGQVREFLQVSRHSTTVFGLLRSVGGDTASGLTLLPRGERPAPARYRSVTWRELGARLQDMALPALIAENEGGARISLAGAQDKLLVHIQPDGSLGIPEGAAPSSHILKPDIRGFGKVWGSALNETLVMQLAHRLGLGAAPATYQPDTRACLVARYDREPDGKGGLRRLHQLDLCQLAGTPSDVKYESDGGPTLAQCRALLGAMGVGAADLKRLLQWVFFNLYVGNNDSHAKNLSVLQTPMGGYRLAPFYDLMCTAIYPGLSRRFAFAIGGERRPGAIAAGHLQGMARELGFAPRYVMAVGQALVGELPGALQQVQAGLLAQTTAAAERTLLERLGRWIRSNARRHAHRWGMAVQG</sequence>
<protein>
    <submittedName>
        <fullName evidence="6">Type II toxin-antitoxin system HipA family toxin</fullName>
    </submittedName>
</protein>
<dbReference type="CDD" id="cd17793">
    <property type="entry name" value="HipA"/>
    <property type="match status" value="1"/>
</dbReference>
<dbReference type="InterPro" id="IPR017508">
    <property type="entry name" value="HipA_N1"/>
</dbReference>
<evidence type="ECO:0000256" key="2">
    <source>
        <dbReference type="ARBA" id="ARBA00022679"/>
    </source>
</evidence>
<proteinExistence type="inferred from homology"/>
<accession>A0A2N8KJL8</accession>
<dbReference type="NCBIfam" id="TIGR03071">
    <property type="entry name" value="couple_hipA"/>
    <property type="match status" value="1"/>
</dbReference>
<evidence type="ECO:0000313" key="7">
    <source>
        <dbReference type="Proteomes" id="UP000235994"/>
    </source>
</evidence>
<feature type="domain" description="HipA-like C-terminal" evidence="4">
    <location>
        <begin position="143"/>
        <end position="372"/>
    </location>
</feature>
<organism evidence="6 7">
    <name type="scientific">Achromobacter pulmonis</name>
    <dbReference type="NCBI Taxonomy" id="1389932"/>
    <lineage>
        <taxon>Bacteria</taxon>
        <taxon>Pseudomonadati</taxon>
        <taxon>Pseudomonadota</taxon>
        <taxon>Betaproteobacteria</taxon>
        <taxon>Burkholderiales</taxon>
        <taxon>Alcaligenaceae</taxon>
        <taxon>Achromobacter</taxon>
    </lineage>
</organism>
<evidence type="ECO:0000259" key="5">
    <source>
        <dbReference type="Pfam" id="PF13657"/>
    </source>
</evidence>
<dbReference type="InterPro" id="IPR012893">
    <property type="entry name" value="HipA-like_C"/>
</dbReference>
<dbReference type="PANTHER" id="PTHR37419:SF1">
    <property type="entry name" value="SERINE_THREONINE-PROTEIN KINASE TOXIN HIPA"/>
    <property type="match status" value="1"/>
</dbReference>
<reference evidence="6 7" key="1">
    <citation type="submission" date="2018-01" db="EMBL/GenBank/DDBJ databases">
        <title>The draft genome of an aniline degradation strain ANB-1.</title>
        <authorList>
            <person name="Zhang L."/>
            <person name="Jiang J."/>
        </authorList>
    </citation>
    <scope>NUCLEOTIDE SEQUENCE [LARGE SCALE GENOMIC DNA]</scope>
    <source>
        <strain evidence="6 7">ANB-1</strain>
    </source>
</reference>
<evidence type="ECO:0000256" key="1">
    <source>
        <dbReference type="ARBA" id="ARBA00010164"/>
    </source>
</evidence>
<keyword evidence="2" id="KW-0808">Transferase</keyword>
<evidence type="ECO:0000313" key="6">
    <source>
        <dbReference type="EMBL" id="PND33652.1"/>
    </source>
</evidence>
<gene>
    <name evidence="6" type="ORF">C1I89_14395</name>
</gene>
<feature type="domain" description="HipA N-terminal subdomain 1" evidence="5">
    <location>
        <begin position="7"/>
        <end position="96"/>
    </location>
</feature>
<dbReference type="Proteomes" id="UP000235994">
    <property type="component" value="Unassembled WGS sequence"/>
</dbReference>